<dbReference type="Proteomes" id="UP001595961">
    <property type="component" value="Unassembled WGS sequence"/>
</dbReference>
<reference evidence="2" key="1">
    <citation type="journal article" date="2019" name="Int. J. Syst. Evol. Microbiol.">
        <title>The Global Catalogue of Microorganisms (GCM) 10K type strain sequencing project: providing services to taxonomists for standard genome sequencing and annotation.</title>
        <authorList>
            <consortium name="The Broad Institute Genomics Platform"/>
            <consortium name="The Broad Institute Genome Sequencing Center for Infectious Disease"/>
            <person name="Wu L."/>
            <person name="Ma J."/>
        </authorList>
    </citation>
    <scope>NUCLEOTIDE SEQUENCE [LARGE SCALE GENOMIC DNA]</scope>
    <source>
        <strain evidence="2">CCM 4481</strain>
    </source>
</reference>
<name>A0ABV9C080_9GAMM</name>
<gene>
    <name evidence="1" type="ORF">ACFO5W_06980</name>
</gene>
<organism evidence="1 2">
    <name type="scientific">Dyella halodurans</name>
    <dbReference type="NCBI Taxonomy" id="1920171"/>
    <lineage>
        <taxon>Bacteria</taxon>
        <taxon>Pseudomonadati</taxon>
        <taxon>Pseudomonadota</taxon>
        <taxon>Gammaproteobacteria</taxon>
        <taxon>Lysobacterales</taxon>
        <taxon>Rhodanobacteraceae</taxon>
        <taxon>Dyella</taxon>
    </lineage>
</organism>
<protein>
    <submittedName>
        <fullName evidence="1">Uncharacterized protein</fullName>
    </submittedName>
</protein>
<keyword evidence="2" id="KW-1185">Reference proteome</keyword>
<dbReference type="RefSeq" id="WP_266151126.1">
    <property type="nucleotide sequence ID" value="NZ_CP064028.1"/>
</dbReference>
<accession>A0ABV9C080</accession>
<dbReference type="EMBL" id="JBHSGA010000013">
    <property type="protein sequence ID" value="MFC4526381.1"/>
    <property type="molecule type" value="Genomic_DNA"/>
</dbReference>
<evidence type="ECO:0000313" key="2">
    <source>
        <dbReference type="Proteomes" id="UP001595961"/>
    </source>
</evidence>
<sequence>MSWHPASWHDRQLAHVRECIAEADKIHTPEELAAARAFLAATNDDQMQPSLFEAA</sequence>
<evidence type="ECO:0000313" key="1">
    <source>
        <dbReference type="EMBL" id="MFC4526381.1"/>
    </source>
</evidence>
<proteinExistence type="predicted"/>
<comment type="caution">
    <text evidence="1">The sequence shown here is derived from an EMBL/GenBank/DDBJ whole genome shotgun (WGS) entry which is preliminary data.</text>
</comment>